<proteinExistence type="predicted"/>
<dbReference type="SUPFAM" id="SSF144091">
    <property type="entry name" value="Rhomboid-like"/>
    <property type="match status" value="1"/>
</dbReference>
<dbReference type="EMBL" id="AEVT01000100">
    <property type="protein sequence ID" value="EGA68603.1"/>
    <property type="molecule type" value="Genomic_DNA"/>
</dbReference>
<sequence>MRLFFPLIAVSLVCLGLQFEPMTSFAEWHRQAISQGQWWRIVSGNFTHTNIAHLAMNLAGLWVISFIFKPSAKSLLLALSVISVCVGILNLFSDMTSYVGLSGVLHGLFAYFALLEVLHGRKSSGLLVLGVIAKVSWEITMGAPQSTSELIQARVAVEAHLFGLISGLLLAWLSNKAPGIGRFSSHEQ</sequence>
<feature type="transmembrane region" description="Helical" evidence="5">
    <location>
        <begin position="98"/>
        <end position="118"/>
    </location>
</feature>
<dbReference type="Pfam" id="PF01694">
    <property type="entry name" value="Rhomboid"/>
    <property type="match status" value="1"/>
</dbReference>
<dbReference type="InterPro" id="IPR035952">
    <property type="entry name" value="Rhomboid-like_sf"/>
</dbReference>
<dbReference type="RefSeq" id="WP_008080252.1">
    <property type="nucleotide sequence ID" value="NZ_AEVT01000100.1"/>
</dbReference>
<keyword evidence="4 5" id="KW-0472">Membrane</keyword>
<dbReference type="Proteomes" id="UP000006228">
    <property type="component" value="Unassembled WGS sequence"/>
</dbReference>
<dbReference type="InterPro" id="IPR023826">
    <property type="entry name" value="Rhom-like_SP_proteobac"/>
</dbReference>
<feature type="transmembrane region" description="Helical" evidence="5">
    <location>
        <begin position="50"/>
        <end position="68"/>
    </location>
</feature>
<dbReference type="GeneID" id="95570942"/>
<evidence type="ECO:0000256" key="3">
    <source>
        <dbReference type="ARBA" id="ARBA00022989"/>
    </source>
</evidence>
<keyword evidence="3 5" id="KW-1133">Transmembrane helix</keyword>
<dbReference type="InterPro" id="IPR022764">
    <property type="entry name" value="Peptidase_S54_rhomboid_dom"/>
</dbReference>
<keyword evidence="2 5" id="KW-0812">Transmembrane</keyword>
<evidence type="ECO:0000256" key="4">
    <source>
        <dbReference type="ARBA" id="ARBA00023136"/>
    </source>
</evidence>
<comment type="subcellular location">
    <subcellularLocation>
        <location evidence="1">Membrane</location>
        <topology evidence="1">Multi-pass membrane protein</topology>
    </subcellularLocation>
</comment>
<gene>
    <name evidence="7" type="ORF">VISI1226_21484</name>
</gene>
<organism evidence="7 8">
    <name type="scientific">Vibrio sinaloensis DSM 21326</name>
    <dbReference type="NCBI Taxonomy" id="945550"/>
    <lineage>
        <taxon>Bacteria</taxon>
        <taxon>Pseudomonadati</taxon>
        <taxon>Pseudomonadota</taxon>
        <taxon>Gammaproteobacteria</taxon>
        <taxon>Vibrionales</taxon>
        <taxon>Vibrionaceae</taxon>
        <taxon>Vibrio</taxon>
        <taxon>Vibrio oreintalis group</taxon>
    </lineage>
</organism>
<feature type="transmembrane region" description="Helical" evidence="5">
    <location>
        <begin position="75"/>
        <end position="92"/>
    </location>
</feature>
<dbReference type="PANTHER" id="PTHR43731:SF16">
    <property type="entry name" value="RHOMBOSORTASE"/>
    <property type="match status" value="1"/>
</dbReference>
<dbReference type="OrthoDB" id="196054at2"/>
<accession>E8MBL7</accession>
<dbReference type="eggNOG" id="COG0705">
    <property type="taxonomic scope" value="Bacteria"/>
</dbReference>
<dbReference type="GO" id="GO:0016020">
    <property type="term" value="C:membrane"/>
    <property type="evidence" value="ECO:0007669"/>
    <property type="project" value="UniProtKB-SubCell"/>
</dbReference>
<name>E8MBL7_PHOS4</name>
<evidence type="ECO:0000256" key="5">
    <source>
        <dbReference type="SAM" id="Phobius"/>
    </source>
</evidence>
<feature type="domain" description="Peptidase S54 rhomboid" evidence="6">
    <location>
        <begin position="35"/>
        <end position="173"/>
    </location>
</feature>
<evidence type="ECO:0000313" key="8">
    <source>
        <dbReference type="Proteomes" id="UP000006228"/>
    </source>
</evidence>
<evidence type="ECO:0000313" key="7">
    <source>
        <dbReference type="EMBL" id="EGA68603.1"/>
    </source>
</evidence>
<evidence type="ECO:0000256" key="1">
    <source>
        <dbReference type="ARBA" id="ARBA00004141"/>
    </source>
</evidence>
<reference evidence="7 8" key="1">
    <citation type="journal article" date="2012" name="Int. J. Syst. Evol. Microbiol.">
        <title>Vibrio caribbeanicus sp. nov., isolated from the marine sponge Scleritoderma cyanea.</title>
        <authorList>
            <person name="Hoffmann M."/>
            <person name="Monday S.R."/>
            <person name="Allard M.W."/>
            <person name="Strain E.A."/>
            <person name="Whittaker P."/>
            <person name="Naum M."/>
            <person name="McCarthy P.J."/>
            <person name="Lopez J.V."/>
            <person name="Fischer M."/>
            <person name="Brown E.W."/>
        </authorList>
    </citation>
    <scope>NUCLEOTIDE SEQUENCE [LARGE SCALE GENOMIC DNA]</scope>
    <source>
        <strain evidence="8">DSMZ 21326</strain>
    </source>
</reference>
<evidence type="ECO:0000259" key="6">
    <source>
        <dbReference type="Pfam" id="PF01694"/>
    </source>
</evidence>
<dbReference type="AlphaFoldDB" id="E8MBL7"/>
<protein>
    <recommendedName>
        <fullName evidence="6">Peptidase S54 rhomboid domain-containing protein</fullName>
    </recommendedName>
</protein>
<dbReference type="PANTHER" id="PTHR43731">
    <property type="entry name" value="RHOMBOID PROTEASE"/>
    <property type="match status" value="1"/>
</dbReference>
<evidence type="ECO:0000256" key="2">
    <source>
        <dbReference type="ARBA" id="ARBA00022692"/>
    </source>
</evidence>
<comment type="caution">
    <text evidence="7">The sequence shown here is derived from an EMBL/GenBank/DDBJ whole genome shotgun (WGS) entry which is preliminary data.</text>
</comment>
<dbReference type="InterPro" id="IPR050925">
    <property type="entry name" value="Rhomboid_protease_S54"/>
</dbReference>
<dbReference type="GO" id="GO:0004252">
    <property type="term" value="F:serine-type endopeptidase activity"/>
    <property type="evidence" value="ECO:0007669"/>
    <property type="project" value="InterPro"/>
</dbReference>
<dbReference type="NCBIfam" id="TIGR03902">
    <property type="entry name" value="rhom_GG_sort"/>
    <property type="match status" value="1"/>
</dbReference>
<dbReference type="Gene3D" id="1.20.1540.10">
    <property type="entry name" value="Rhomboid-like"/>
    <property type="match status" value="1"/>
</dbReference>